<dbReference type="Gene3D" id="3.40.930.10">
    <property type="entry name" value="Mannitol-specific EII, Chain A"/>
    <property type="match status" value="1"/>
</dbReference>
<dbReference type="GO" id="GO:0009401">
    <property type="term" value="P:phosphoenolpyruvate-dependent sugar phosphotransferase system"/>
    <property type="evidence" value="ECO:0007669"/>
    <property type="project" value="InterPro"/>
</dbReference>
<evidence type="ECO:0000313" key="3">
    <source>
        <dbReference type="Proteomes" id="UP000501568"/>
    </source>
</evidence>
<dbReference type="Proteomes" id="UP000501568">
    <property type="component" value="Chromosome"/>
</dbReference>
<dbReference type="PANTHER" id="PTHR47738">
    <property type="entry name" value="PTS SYSTEM FRUCTOSE-LIKE EIIA COMPONENT-RELATED"/>
    <property type="match status" value="1"/>
</dbReference>
<name>A0A6G6Y1P5_9SPHN</name>
<gene>
    <name evidence="2" type="primary">ptsN</name>
    <name evidence="2" type="ORF">G5C33_01145</name>
</gene>
<reference evidence="2 3" key="1">
    <citation type="submission" date="2020-02" db="EMBL/GenBank/DDBJ databases">
        <authorList>
            <person name="Zheng R.K."/>
            <person name="Sun C.M."/>
        </authorList>
    </citation>
    <scope>NUCLEOTIDE SEQUENCE [LARGE SCALE GENOMIC DNA]</scope>
    <source>
        <strain evidence="3">zrk23</strain>
    </source>
</reference>
<dbReference type="InterPro" id="IPR051541">
    <property type="entry name" value="PTS_SugarTrans_NitroReg"/>
</dbReference>
<sequence length="155" mass="16462">MTDFNDLLTPEAVRCGAHAASRKALLQKLGALTAQAYGFDGDLVAERMLAREKLGSTGFGNGIAIPHCKIEGLRHSVGLFLRLDRPVDFNAVDDMPVDLIFALVSPANSGAAHLKALAKVSRAMRDQEFADKLRGAGSNDALFALLAGLETRDAA</sequence>
<dbReference type="SUPFAM" id="SSF55804">
    <property type="entry name" value="Phoshotransferase/anion transport protein"/>
    <property type="match status" value="1"/>
</dbReference>
<dbReference type="GO" id="GO:0030295">
    <property type="term" value="F:protein kinase activator activity"/>
    <property type="evidence" value="ECO:0007669"/>
    <property type="project" value="TreeGrafter"/>
</dbReference>
<dbReference type="KEGG" id="spzr:G5C33_01145"/>
<dbReference type="GO" id="GO:0008982">
    <property type="term" value="F:protein-N(PI)-phosphohistidine-sugar phosphotransferase activity"/>
    <property type="evidence" value="ECO:0007669"/>
    <property type="project" value="InterPro"/>
</dbReference>
<dbReference type="CDD" id="cd00211">
    <property type="entry name" value="PTS_IIA_fru"/>
    <property type="match status" value="1"/>
</dbReference>
<dbReference type="InterPro" id="IPR016152">
    <property type="entry name" value="PTrfase/Anion_transptr"/>
</dbReference>
<protein>
    <submittedName>
        <fullName evidence="2">PTS IIA-like nitrogen regulatory protein PtsN</fullName>
    </submittedName>
</protein>
<dbReference type="Pfam" id="PF00359">
    <property type="entry name" value="PTS_EIIA_2"/>
    <property type="match status" value="1"/>
</dbReference>
<proteinExistence type="predicted"/>
<feature type="domain" description="PTS EIIA type-2" evidence="1">
    <location>
        <begin position="6"/>
        <end position="149"/>
    </location>
</feature>
<organism evidence="2 3">
    <name type="scientific">Stakelama tenebrarum</name>
    <dbReference type="NCBI Taxonomy" id="2711215"/>
    <lineage>
        <taxon>Bacteria</taxon>
        <taxon>Pseudomonadati</taxon>
        <taxon>Pseudomonadota</taxon>
        <taxon>Alphaproteobacteria</taxon>
        <taxon>Sphingomonadales</taxon>
        <taxon>Sphingomonadaceae</taxon>
        <taxon>Stakelama</taxon>
    </lineage>
</organism>
<evidence type="ECO:0000259" key="1">
    <source>
        <dbReference type="PROSITE" id="PS51094"/>
    </source>
</evidence>
<dbReference type="InterPro" id="IPR006320">
    <property type="entry name" value="PTS_Nitro_regul"/>
</dbReference>
<dbReference type="PROSITE" id="PS51094">
    <property type="entry name" value="PTS_EIIA_TYPE_2"/>
    <property type="match status" value="1"/>
</dbReference>
<accession>A0A6G6Y1P5</accession>
<dbReference type="EMBL" id="CP049109">
    <property type="protein sequence ID" value="QIG78533.1"/>
    <property type="molecule type" value="Genomic_DNA"/>
</dbReference>
<dbReference type="RefSeq" id="WP_165325531.1">
    <property type="nucleotide sequence ID" value="NZ_CP049109.1"/>
</dbReference>
<dbReference type="AlphaFoldDB" id="A0A6G6Y1P5"/>
<dbReference type="InterPro" id="IPR002178">
    <property type="entry name" value="PTS_EIIA_type-2_dom"/>
</dbReference>
<dbReference type="NCBIfam" id="TIGR01419">
    <property type="entry name" value="nitro_reg_IIA"/>
    <property type="match status" value="1"/>
</dbReference>
<dbReference type="PANTHER" id="PTHR47738:SF1">
    <property type="entry name" value="NITROGEN REGULATORY PROTEIN"/>
    <property type="match status" value="1"/>
</dbReference>
<keyword evidence="3" id="KW-1185">Reference proteome</keyword>
<evidence type="ECO:0000313" key="2">
    <source>
        <dbReference type="EMBL" id="QIG78533.1"/>
    </source>
</evidence>
<dbReference type="PROSITE" id="PS00372">
    <property type="entry name" value="PTS_EIIA_TYPE_2_HIS"/>
    <property type="match status" value="1"/>
</dbReference>